<protein>
    <submittedName>
        <fullName evidence="1">Uncharacterized protein</fullName>
    </submittedName>
</protein>
<gene>
    <name evidence="1" type="ORF">LCGC14_1966940</name>
</gene>
<sequence length="124" mass="14362">MATITNMDDVINSRDIIERIEELEIELEDGMDNGRSMPDEQDELTALKALAEEASCSPDWLYGEMLIRDSYFEEYAQELAEDCGMVTEGANWPNSCIDWEQATRELQQDYMNVEFDGVDYWIRA</sequence>
<evidence type="ECO:0000313" key="1">
    <source>
        <dbReference type="EMBL" id="KKL84222.1"/>
    </source>
</evidence>
<proteinExistence type="predicted"/>
<organism evidence="1">
    <name type="scientific">marine sediment metagenome</name>
    <dbReference type="NCBI Taxonomy" id="412755"/>
    <lineage>
        <taxon>unclassified sequences</taxon>
        <taxon>metagenomes</taxon>
        <taxon>ecological metagenomes</taxon>
    </lineage>
</organism>
<comment type="caution">
    <text evidence="1">The sequence shown here is derived from an EMBL/GenBank/DDBJ whole genome shotgun (WGS) entry which is preliminary data.</text>
</comment>
<reference evidence="1" key="1">
    <citation type="journal article" date="2015" name="Nature">
        <title>Complex archaea that bridge the gap between prokaryotes and eukaryotes.</title>
        <authorList>
            <person name="Spang A."/>
            <person name="Saw J.H."/>
            <person name="Jorgensen S.L."/>
            <person name="Zaremba-Niedzwiedzka K."/>
            <person name="Martijn J."/>
            <person name="Lind A.E."/>
            <person name="van Eijk R."/>
            <person name="Schleper C."/>
            <person name="Guy L."/>
            <person name="Ettema T.J."/>
        </authorList>
    </citation>
    <scope>NUCLEOTIDE SEQUENCE</scope>
</reference>
<accession>A0A0F9I9W6</accession>
<dbReference type="AlphaFoldDB" id="A0A0F9I9W6"/>
<dbReference type="EMBL" id="LAZR01021762">
    <property type="protein sequence ID" value="KKL84222.1"/>
    <property type="molecule type" value="Genomic_DNA"/>
</dbReference>
<name>A0A0F9I9W6_9ZZZZ</name>